<dbReference type="EMBL" id="CZKB01000009">
    <property type="protein sequence ID" value="CUR59144.1"/>
    <property type="molecule type" value="Genomic_DNA"/>
</dbReference>
<keyword evidence="5" id="KW-0479">Metal-binding</keyword>
<organism evidence="12">
    <name type="scientific">metagenome</name>
    <dbReference type="NCBI Taxonomy" id="256318"/>
    <lineage>
        <taxon>unclassified sequences</taxon>
        <taxon>metagenomes</taxon>
    </lineage>
</organism>
<evidence type="ECO:0000256" key="2">
    <source>
        <dbReference type="ARBA" id="ARBA00022448"/>
    </source>
</evidence>
<dbReference type="GO" id="GO:0016491">
    <property type="term" value="F:oxidoreductase activity"/>
    <property type="evidence" value="ECO:0007669"/>
    <property type="project" value="InterPro"/>
</dbReference>
<keyword evidence="2" id="KW-0813">Transport</keyword>
<dbReference type="SUPFAM" id="SSF52343">
    <property type="entry name" value="Ferredoxin reductase-like, C-terminal NADP-linked domain"/>
    <property type="match status" value="1"/>
</dbReference>
<dbReference type="PROSITE" id="PS51384">
    <property type="entry name" value="FAD_FR"/>
    <property type="match status" value="1"/>
</dbReference>
<dbReference type="InterPro" id="IPR050353">
    <property type="entry name" value="PyrK_electron_transfer"/>
</dbReference>
<dbReference type="PANTHER" id="PTHR43513:SF3">
    <property type="entry name" value="DIHYDROOROTATE DEHYDROGENASE B (NAD(+)), ELECTRON TRANSFER SUBUNIT-RELATED"/>
    <property type="match status" value="1"/>
</dbReference>
<evidence type="ECO:0000256" key="6">
    <source>
        <dbReference type="ARBA" id="ARBA00022827"/>
    </source>
</evidence>
<accession>A0A2P2CAX1</accession>
<evidence type="ECO:0000256" key="3">
    <source>
        <dbReference type="ARBA" id="ARBA00022630"/>
    </source>
</evidence>
<dbReference type="InterPro" id="IPR012165">
    <property type="entry name" value="Cyt_c3_hydrogenase_gsu"/>
</dbReference>
<keyword evidence="3" id="KW-0285">Flavoprotein</keyword>
<evidence type="ECO:0000256" key="4">
    <source>
        <dbReference type="ARBA" id="ARBA00022714"/>
    </source>
</evidence>
<dbReference type="InterPro" id="IPR017938">
    <property type="entry name" value="Riboflavin_synthase-like_b-brl"/>
</dbReference>
<evidence type="ECO:0000256" key="9">
    <source>
        <dbReference type="ARBA" id="ARBA00023014"/>
    </source>
</evidence>
<feature type="domain" description="FAD-binding FR-type" evidence="11">
    <location>
        <begin position="15"/>
        <end position="114"/>
    </location>
</feature>
<dbReference type="AlphaFoldDB" id="A0A2P2CAX1"/>
<dbReference type="GO" id="GO:0050660">
    <property type="term" value="F:flavin adenine dinucleotide binding"/>
    <property type="evidence" value="ECO:0007669"/>
    <property type="project" value="InterPro"/>
</dbReference>
<dbReference type="SUPFAM" id="SSF63380">
    <property type="entry name" value="Riboflavin synthase domain-like"/>
    <property type="match status" value="1"/>
</dbReference>
<evidence type="ECO:0000256" key="1">
    <source>
        <dbReference type="ARBA" id="ARBA00006422"/>
    </source>
</evidence>
<comment type="similarity">
    <text evidence="1">Belongs to the PyrK family.</text>
</comment>
<evidence type="ECO:0000259" key="11">
    <source>
        <dbReference type="PROSITE" id="PS51384"/>
    </source>
</evidence>
<dbReference type="GO" id="GO:0046872">
    <property type="term" value="F:metal ion binding"/>
    <property type="evidence" value="ECO:0007669"/>
    <property type="project" value="UniProtKB-KW"/>
</dbReference>
<dbReference type="InterPro" id="IPR037117">
    <property type="entry name" value="Dihydroorotate_DH_ele_sf"/>
</dbReference>
<evidence type="ECO:0000313" key="12">
    <source>
        <dbReference type="EMBL" id="CUR59144.1"/>
    </source>
</evidence>
<reference evidence="12" key="1">
    <citation type="submission" date="2015-08" db="EMBL/GenBank/DDBJ databases">
        <authorList>
            <person name="Babu N.S."/>
            <person name="Beckwith C.J."/>
            <person name="Beseler K.G."/>
            <person name="Brison A."/>
            <person name="Carone J.V."/>
            <person name="Caskin T.P."/>
            <person name="Diamond M."/>
            <person name="Durham M.E."/>
            <person name="Foxe J.M."/>
            <person name="Go M."/>
            <person name="Henderson B.A."/>
            <person name="Jones I.B."/>
            <person name="McGettigan J.A."/>
            <person name="Micheletti S.J."/>
            <person name="Nasrallah M.E."/>
            <person name="Ortiz D."/>
            <person name="Piller C.R."/>
            <person name="Privatt S.R."/>
            <person name="Schneider S.L."/>
            <person name="Sharp S."/>
            <person name="Smith T.C."/>
            <person name="Stanton J.D."/>
            <person name="Ullery H.E."/>
            <person name="Wilson R.J."/>
            <person name="Serrano M.G."/>
            <person name="Buck G."/>
            <person name="Lee V."/>
            <person name="Wang Y."/>
            <person name="Carvalho R."/>
            <person name="Voegtly L."/>
            <person name="Shi R."/>
            <person name="Duckworth R."/>
            <person name="Johnson A."/>
            <person name="Loviza R."/>
            <person name="Walstead R."/>
            <person name="Shah Z."/>
            <person name="Kiflezghi M."/>
            <person name="Wade K."/>
            <person name="Ball S.L."/>
            <person name="Bradley K.W."/>
            <person name="Asai D.J."/>
            <person name="Bowman C.A."/>
            <person name="Russell D.A."/>
            <person name="Pope W.H."/>
            <person name="Jacobs-Sera D."/>
            <person name="Hendrix R.W."/>
            <person name="Hatfull G.F."/>
        </authorList>
    </citation>
    <scope>NUCLEOTIDE SEQUENCE</scope>
</reference>
<dbReference type="GO" id="GO:0006221">
    <property type="term" value="P:pyrimidine nucleotide biosynthetic process"/>
    <property type="evidence" value="ECO:0007669"/>
    <property type="project" value="InterPro"/>
</dbReference>
<keyword evidence="4" id="KW-0001">2Fe-2S</keyword>
<dbReference type="PIRSF" id="PIRSF006816">
    <property type="entry name" value="Cyc3_hyd_g"/>
    <property type="match status" value="1"/>
</dbReference>
<gene>
    <name evidence="12" type="ORF">NOCA1170085</name>
</gene>
<evidence type="ECO:0000256" key="7">
    <source>
        <dbReference type="ARBA" id="ARBA00022982"/>
    </source>
</evidence>
<name>A0A2P2CAX1_9ZZZZ</name>
<sequence>MTQVRGPVPGAVHLPVHVEGEVVATKRIGGYRHLTLTAPGVPESFRAGNFVAVSVEGRVARRALWVHRVRASSAFGPTLDVVVESRGAGTAWLAAQPVGARVAITGPLGRPFALPKEAVSCLLVGEGYAAAPLFPLAERLRERGCAVSLVVSAPDESRLLSALEARRAVRSVTVLTADGSVGQRGTVAEHVDDLVRRTDADVVYAAGPTEVLRAAAAAAERGGAWSQVAVETDITCGTGLCHGCPLPVVGEDGVDRVVRACVEGPVVRGDRVRWDSLTTPRSPVLPPLRSSITRFRGDPG</sequence>
<keyword evidence="8" id="KW-0408">Iron</keyword>
<keyword evidence="7" id="KW-0249">Electron transport</keyword>
<dbReference type="Pfam" id="PF10418">
    <property type="entry name" value="DHODB_Fe-S_bind"/>
    <property type="match status" value="1"/>
</dbReference>
<dbReference type="InterPro" id="IPR039261">
    <property type="entry name" value="FNR_nucleotide-bd"/>
</dbReference>
<evidence type="ECO:0000256" key="10">
    <source>
        <dbReference type="ARBA" id="ARBA00034078"/>
    </source>
</evidence>
<evidence type="ECO:0000256" key="8">
    <source>
        <dbReference type="ARBA" id="ARBA00023004"/>
    </source>
</evidence>
<comment type="cofactor">
    <cofactor evidence="10">
        <name>[2Fe-2S] cluster</name>
        <dbReference type="ChEBI" id="CHEBI:190135"/>
    </cofactor>
</comment>
<dbReference type="InterPro" id="IPR017927">
    <property type="entry name" value="FAD-bd_FR_type"/>
</dbReference>
<keyword evidence="6" id="KW-0274">FAD</keyword>
<dbReference type="Gene3D" id="2.40.30.10">
    <property type="entry name" value="Translation factors"/>
    <property type="match status" value="1"/>
</dbReference>
<dbReference type="Gene3D" id="3.40.50.80">
    <property type="entry name" value="Nucleotide-binding domain of ferredoxin-NADP reductase (FNR) module"/>
    <property type="match status" value="1"/>
</dbReference>
<keyword evidence="9" id="KW-0411">Iron-sulfur</keyword>
<protein>
    <submittedName>
        <fullName evidence="12">Dihydroorotate dehydrogenase electron transfer subunit</fullName>
    </submittedName>
</protein>
<dbReference type="Gene3D" id="2.10.240.10">
    <property type="entry name" value="Dihydroorotate dehydrogenase, electron transfer subunit"/>
    <property type="match status" value="1"/>
</dbReference>
<dbReference type="InterPro" id="IPR019480">
    <property type="entry name" value="Dihydroorotate_DH_Fe-S-bd"/>
</dbReference>
<proteinExistence type="inferred from homology"/>
<dbReference type="PANTHER" id="PTHR43513">
    <property type="entry name" value="DIHYDROOROTATE DEHYDROGENASE B (NAD(+)), ELECTRON TRANSFER SUBUNIT"/>
    <property type="match status" value="1"/>
</dbReference>
<evidence type="ECO:0000256" key="5">
    <source>
        <dbReference type="ARBA" id="ARBA00022723"/>
    </source>
</evidence>
<dbReference type="GO" id="GO:0051537">
    <property type="term" value="F:2 iron, 2 sulfur cluster binding"/>
    <property type="evidence" value="ECO:0007669"/>
    <property type="project" value="UniProtKB-KW"/>
</dbReference>